<accession>A0A3T1CX76</accession>
<dbReference type="KEGG" id="vg:80540773"/>
<dbReference type="EMBL" id="AP018495">
    <property type="protein sequence ID" value="BBI30421.1"/>
    <property type="molecule type" value="Genomic_DNA"/>
</dbReference>
<dbReference type="Proteomes" id="UP001161669">
    <property type="component" value="Segment"/>
</dbReference>
<protein>
    <submittedName>
        <fullName evidence="1">Uncharacterized protein</fullName>
    </submittedName>
</protein>
<evidence type="ECO:0000313" key="2">
    <source>
        <dbReference type="Proteomes" id="UP001161669"/>
    </source>
</evidence>
<evidence type="ECO:0000313" key="1">
    <source>
        <dbReference type="EMBL" id="BBI30421.1"/>
    </source>
</evidence>
<sequence length="354" mass="36613">MSVPGFAITNDLFLTDLVGEGLLARYEGGLVDFATNSVIEQAVAGTVVVTTSNTSISTLQGDKEDKSNKGIPNGYAELDSAGQVPASQLGNAYEPPVDKGAIVTANGTTTTNLPVGLDTQALVADSAMVAGIKWASIDHVNLLNKGTNTHPQIDAFMASEGQPNGLATLDGAGRIPLAQLANLPAAYPQTVFAGFTNTITTNGTTGNTFIQAPDDGGTSGDLPFFGFDFASIGNNAVSVPRPQAPTSAVTFDAGNSQCTVNSAGEYLHTINVRMTGPGSTARWGVTLYCSGKIVSGLNKTVYAFDDGAGDRITFSASTFVNAGDTFSVRIRLSNNNSNLDIEGCSWFCTQLSAN</sequence>
<proteinExistence type="predicted"/>
<name>A0A3T1CX76_9VIRU</name>
<organism evidence="1 2">
    <name type="scientific">Acanthamoeba castellanii medusavirus J1</name>
    <dbReference type="NCBI Taxonomy" id="3114988"/>
    <lineage>
        <taxon>Viruses</taxon>
        <taxon>Varidnaviria</taxon>
        <taxon>Bamfordvirae</taxon>
        <taxon>Nucleocytoviricota</taxon>
        <taxon>Megaviricetes</taxon>
        <taxon>Mamonoviridae</taxon>
        <taxon>Medusavirus</taxon>
        <taxon>Medusavirus medusae</taxon>
    </lineage>
</organism>
<keyword evidence="2" id="KW-1185">Reference proteome</keyword>
<reference evidence="2" key="1">
    <citation type="journal article" date="2019" name="J. Virol.">
        <title>Medusavirus, a novel large DNA virus discovered from hot spring water.</title>
        <authorList>
            <person name="Yoshikawa G."/>
            <person name="Blanc-Mathieu R."/>
            <person name="Song C."/>
            <person name="Kayama Y."/>
            <person name="Mochizuki T."/>
            <person name="Murata K."/>
            <person name="Ogata H."/>
            <person name="Takemura M."/>
        </authorList>
    </citation>
    <scope>NUCLEOTIDE SEQUENCE [LARGE SCALE GENOMIC DNA]</scope>
</reference>